<keyword evidence="3" id="KW-1185">Reference proteome</keyword>
<accession>A0A6G1ISN4</accession>
<evidence type="ECO:0000256" key="1">
    <source>
        <dbReference type="SAM" id="MobiDB-lite"/>
    </source>
</evidence>
<protein>
    <submittedName>
        <fullName evidence="2">Uncharacterized protein</fullName>
    </submittedName>
</protein>
<name>A0A6G1ISN4_9PLEO</name>
<dbReference type="AlphaFoldDB" id="A0A6G1ISN4"/>
<dbReference type="Proteomes" id="UP000799291">
    <property type="component" value="Unassembled WGS sequence"/>
</dbReference>
<feature type="compositionally biased region" description="Polar residues" evidence="1">
    <location>
        <begin position="42"/>
        <end position="53"/>
    </location>
</feature>
<reference evidence="2" key="1">
    <citation type="journal article" date="2020" name="Stud. Mycol.">
        <title>101 Dothideomycetes genomes: a test case for predicting lifestyles and emergence of pathogens.</title>
        <authorList>
            <person name="Haridas S."/>
            <person name="Albert R."/>
            <person name="Binder M."/>
            <person name="Bloem J."/>
            <person name="Labutti K."/>
            <person name="Salamov A."/>
            <person name="Andreopoulos B."/>
            <person name="Baker S."/>
            <person name="Barry K."/>
            <person name="Bills G."/>
            <person name="Bluhm B."/>
            <person name="Cannon C."/>
            <person name="Castanera R."/>
            <person name="Culley D."/>
            <person name="Daum C."/>
            <person name="Ezra D."/>
            <person name="Gonzalez J."/>
            <person name="Henrissat B."/>
            <person name="Kuo A."/>
            <person name="Liang C."/>
            <person name="Lipzen A."/>
            <person name="Lutzoni F."/>
            <person name="Magnuson J."/>
            <person name="Mondo S."/>
            <person name="Nolan M."/>
            <person name="Ohm R."/>
            <person name="Pangilinan J."/>
            <person name="Park H.-J."/>
            <person name="Ramirez L."/>
            <person name="Alfaro M."/>
            <person name="Sun H."/>
            <person name="Tritt A."/>
            <person name="Yoshinaga Y."/>
            <person name="Zwiers L.-H."/>
            <person name="Turgeon B."/>
            <person name="Goodwin S."/>
            <person name="Spatafora J."/>
            <person name="Crous P."/>
            <person name="Grigoriev I."/>
        </authorList>
    </citation>
    <scope>NUCLEOTIDE SEQUENCE</scope>
    <source>
        <strain evidence="2">CBS 122367</strain>
    </source>
</reference>
<dbReference type="EMBL" id="MU005593">
    <property type="protein sequence ID" value="KAF2680990.1"/>
    <property type="molecule type" value="Genomic_DNA"/>
</dbReference>
<feature type="region of interest" description="Disordered" evidence="1">
    <location>
        <begin position="29"/>
        <end position="81"/>
    </location>
</feature>
<dbReference type="PANTHER" id="PTHR40788:SF2">
    <property type="entry name" value="CLR5 DOMAIN-CONTAINING PROTEIN"/>
    <property type="match status" value="1"/>
</dbReference>
<gene>
    <name evidence="2" type="ORF">K458DRAFT_433877</name>
</gene>
<evidence type="ECO:0000313" key="3">
    <source>
        <dbReference type="Proteomes" id="UP000799291"/>
    </source>
</evidence>
<organism evidence="2 3">
    <name type="scientific">Lentithecium fluviatile CBS 122367</name>
    <dbReference type="NCBI Taxonomy" id="1168545"/>
    <lineage>
        <taxon>Eukaryota</taxon>
        <taxon>Fungi</taxon>
        <taxon>Dikarya</taxon>
        <taxon>Ascomycota</taxon>
        <taxon>Pezizomycotina</taxon>
        <taxon>Dothideomycetes</taxon>
        <taxon>Pleosporomycetidae</taxon>
        <taxon>Pleosporales</taxon>
        <taxon>Massarineae</taxon>
        <taxon>Lentitheciaceae</taxon>
        <taxon>Lentithecium</taxon>
    </lineage>
</organism>
<evidence type="ECO:0000313" key="2">
    <source>
        <dbReference type="EMBL" id="KAF2680990.1"/>
    </source>
</evidence>
<dbReference type="PANTHER" id="PTHR40788">
    <property type="entry name" value="CLR5 DOMAIN-CONTAINING PROTEIN-RELATED"/>
    <property type="match status" value="1"/>
</dbReference>
<sequence>MHSKVACLQKISFCALQTTLSLRNSLKAKATAPSELVDQRVYRTSSDTTSGTQAPKEKIKTRGGASKPNSEPVDAPIEVHAPSSKGLRFPVKKRAYQAFSTIFHRPAHTQQPSEVPEIFGVENAINFLDPHPQPKLPFRTARRYGRRLSRTYRLNGSSFVLEA</sequence>
<proteinExistence type="predicted"/>